<comment type="caution">
    <text evidence="1">The sequence shown here is derived from an EMBL/GenBank/DDBJ whole genome shotgun (WGS) entry which is preliminary data.</text>
</comment>
<sequence length="80" mass="8904">METDYIGLLLMAFAGYDPQIASTVYERLGKVTGDSALKDYLSTHPSGKKRTELLAQAKVMEEAVAIHREVRIGRDMEGFL</sequence>
<reference evidence="1 2" key="1">
    <citation type="journal article" date="2023" name="Hortic Res">
        <title>Pangenome of water caltrop reveals structural variations and asymmetric subgenome divergence after allopolyploidization.</title>
        <authorList>
            <person name="Zhang X."/>
            <person name="Chen Y."/>
            <person name="Wang L."/>
            <person name="Yuan Y."/>
            <person name="Fang M."/>
            <person name="Shi L."/>
            <person name="Lu R."/>
            <person name="Comes H.P."/>
            <person name="Ma Y."/>
            <person name="Chen Y."/>
            <person name="Huang G."/>
            <person name="Zhou Y."/>
            <person name="Zheng Z."/>
            <person name="Qiu Y."/>
        </authorList>
    </citation>
    <scope>NUCLEOTIDE SEQUENCE [LARGE SCALE GENOMIC DNA]</scope>
    <source>
        <strain evidence="1">F231</strain>
    </source>
</reference>
<gene>
    <name evidence="1" type="ORF">SAY86_010973</name>
</gene>
<proteinExistence type="predicted"/>
<accession>A0AAN7LKF5</accession>
<dbReference type="InterPro" id="IPR051156">
    <property type="entry name" value="Mito/Outer_Membr_Metalloprot"/>
</dbReference>
<evidence type="ECO:0000313" key="1">
    <source>
        <dbReference type="EMBL" id="KAK4787140.1"/>
    </source>
</evidence>
<protein>
    <recommendedName>
        <fullName evidence="3">Peptidase M48 domain-containing protein</fullName>
    </recommendedName>
</protein>
<dbReference type="EMBL" id="JAXQNO010000012">
    <property type="protein sequence ID" value="KAK4787140.1"/>
    <property type="molecule type" value="Genomic_DNA"/>
</dbReference>
<organism evidence="1 2">
    <name type="scientific">Trapa natans</name>
    <name type="common">Water chestnut</name>
    <dbReference type="NCBI Taxonomy" id="22666"/>
    <lineage>
        <taxon>Eukaryota</taxon>
        <taxon>Viridiplantae</taxon>
        <taxon>Streptophyta</taxon>
        <taxon>Embryophyta</taxon>
        <taxon>Tracheophyta</taxon>
        <taxon>Spermatophyta</taxon>
        <taxon>Magnoliopsida</taxon>
        <taxon>eudicotyledons</taxon>
        <taxon>Gunneridae</taxon>
        <taxon>Pentapetalae</taxon>
        <taxon>rosids</taxon>
        <taxon>malvids</taxon>
        <taxon>Myrtales</taxon>
        <taxon>Lythraceae</taxon>
        <taxon>Trapa</taxon>
    </lineage>
</organism>
<keyword evidence="2" id="KW-1185">Reference proteome</keyword>
<dbReference type="PANTHER" id="PTHR22726">
    <property type="entry name" value="METALLOENDOPEPTIDASE OMA1"/>
    <property type="match status" value="1"/>
</dbReference>
<dbReference type="PANTHER" id="PTHR22726:SF1">
    <property type="entry name" value="METALLOENDOPEPTIDASE OMA1, MITOCHONDRIAL"/>
    <property type="match status" value="1"/>
</dbReference>
<dbReference type="Proteomes" id="UP001346149">
    <property type="component" value="Unassembled WGS sequence"/>
</dbReference>
<dbReference type="AlphaFoldDB" id="A0AAN7LKF5"/>
<evidence type="ECO:0000313" key="2">
    <source>
        <dbReference type="Proteomes" id="UP001346149"/>
    </source>
</evidence>
<dbReference type="GO" id="GO:0051603">
    <property type="term" value="P:proteolysis involved in protein catabolic process"/>
    <property type="evidence" value="ECO:0007669"/>
    <property type="project" value="TreeGrafter"/>
</dbReference>
<evidence type="ECO:0008006" key="3">
    <source>
        <dbReference type="Google" id="ProtNLM"/>
    </source>
</evidence>
<name>A0AAN7LKF5_TRANT</name>
<dbReference type="GO" id="GO:0004222">
    <property type="term" value="F:metalloendopeptidase activity"/>
    <property type="evidence" value="ECO:0007669"/>
    <property type="project" value="TreeGrafter"/>
</dbReference>
<dbReference type="GO" id="GO:0016020">
    <property type="term" value="C:membrane"/>
    <property type="evidence" value="ECO:0007669"/>
    <property type="project" value="TreeGrafter"/>
</dbReference>